<reference evidence="6 7" key="1">
    <citation type="submission" date="2024-02" db="EMBL/GenBank/DDBJ databases">
        <title>The Genome Sequence of Enterococcus sp. DIV0159.</title>
        <authorList>
            <person name="Earl A."/>
            <person name="Manson A."/>
            <person name="Gilmore M."/>
            <person name="Sanders J."/>
            <person name="Shea T."/>
            <person name="Howe W."/>
            <person name="Livny J."/>
            <person name="Cuomo C."/>
            <person name="Neafsey D."/>
            <person name="Birren B."/>
        </authorList>
    </citation>
    <scope>NUCLEOTIDE SEQUENCE [LARGE SCALE GENOMIC DNA]</scope>
    <source>
        <strain evidence="6 7">665A</strain>
    </source>
</reference>
<evidence type="ECO:0000256" key="2">
    <source>
        <dbReference type="ARBA" id="ARBA00023125"/>
    </source>
</evidence>
<dbReference type="InterPro" id="IPR036388">
    <property type="entry name" value="WH-like_DNA-bd_sf"/>
</dbReference>
<gene>
    <name evidence="6" type="ORF">JZO67_001296</name>
</gene>
<sequence length="249" mass="29076">MIDIYQILVLTENILATKSLQNKLQSLNNEVWCSSQLLGQLQRENIVSLICQQFQVVIFSNTIGDKQTQLLLEIFSDHSLVLLRETDTKLEEEEKLYWLEQGIHDWIDPEALASEIREKMFRAYTNIENEDSLKSTKFFSFEFFEDELETYHIRLSKKEKEVLHTLVQAKGNIVSRQELCEQLWTDGETFSNMSQLSCIIKRIKQKFKAKGIENLLISTCWGKGYQLEMIGRELRGKQQALGNNTAFMH</sequence>
<keyword evidence="2 4" id="KW-0238">DNA-binding</keyword>
<feature type="domain" description="OmpR/PhoB-type" evidence="5">
    <location>
        <begin position="124"/>
        <end position="229"/>
    </location>
</feature>
<name>A0ABV0EL31_9ENTE</name>
<dbReference type="SMART" id="SM00862">
    <property type="entry name" value="Trans_reg_C"/>
    <property type="match status" value="1"/>
</dbReference>
<keyword evidence="3" id="KW-0804">Transcription</keyword>
<evidence type="ECO:0000256" key="4">
    <source>
        <dbReference type="PROSITE-ProRule" id="PRU01091"/>
    </source>
</evidence>
<proteinExistence type="predicted"/>
<dbReference type="InterPro" id="IPR016032">
    <property type="entry name" value="Sig_transdc_resp-reg_C-effctor"/>
</dbReference>
<dbReference type="Proteomes" id="UP000664357">
    <property type="component" value="Unassembled WGS sequence"/>
</dbReference>
<evidence type="ECO:0000313" key="7">
    <source>
        <dbReference type="Proteomes" id="UP000664357"/>
    </source>
</evidence>
<dbReference type="EMBL" id="JAFREL020000001">
    <property type="protein sequence ID" value="MEO1769345.1"/>
    <property type="molecule type" value="Genomic_DNA"/>
</dbReference>
<dbReference type="SUPFAM" id="SSF46894">
    <property type="entry name" value="C-terminal effector domain of the bipartite response regulators"/>
    <property type="match status" value="1"/>
</dbReference>
<accession>A0ABV0EL31</accession>
<evidence type="ECO:0000313" key="6">
    <source>
        <dbReference type="EMBL" id="MEO1769345.1"/>
    </source>
</evidence>
<evidence type="ECO:0000256" key="3">
    <source>
        <dbReference type="ARBA" id="ARBA00023163"/>
    </source>
</evidence>
<evidence type="ECO:0000259" key="5">
    <source>
        <dbReference type="PROSITE" id="PS51755"/>
    </source>
</evidence>
<keyword evidence="7" id="KW-1185">Reference proteome</keyword>
<dbReference type="RefSeq" id="WP_347298792.1">
    <property type="nucleotide sequence ID" value="NZ_JAFREL020000001.1"/>
</dbReference>
<evidence type="ECO:0000256" key="1">
    <source>
        <dbReference type="ARBA" id="ARBA00023015"/>
    </source>
</evidence>
<keyword evidence="1" id="KW-0805">Transcription regulation</keyword>
<feature type="DNA-binding region" description="OmpR/PhoB-type" evidence="4">
    <location>
        <begin position="124"/>
        <end position="229"/>
    </location>
</feature>
<dbReference type="Pfam" id="PF00486">
    <property type="entry name" value="Trans_reg_C"/>
    <property type="match status" value="1"/>
</dbReference>
<dbReference type="Gene3D" id="1.10.10.10">
    <property type="entry name" value="Winged helix-like DNA-binding domain superfamily/Winged helix DNA-binding domain"/>
    <property type="match status" value="1"/>
</dbReference>
<protein>
    <recommendedName>
        <fullName evidence="5">OmpR/PhoB-type domain-containing protein</fullName>
    </recommendedName>
</protein>
<organism evidence="6 7">
    <name type="scientific">Candidatus Enterococcus ferrettii</name>
    <dbReference type="NCBI Taxonomy" id="2815324"/>
    <lineage>
        <taxon>Bacteria</taxon>
        <taxon>Bacillati</taxon>
        <taxon>Bacillota</taxon>
        <taxon>Bacilli</taxon>
        <taxon>Lactobacillales</taxon>
        <taxon>Enterococcaceae</taxon>
        <taxon>Enterococcus</taxon>
    </lineage>
</organism>
<dbReference type="PROSITE" id="PS51755">
    <property type="entry name" value="OMPR_PHOB"/>
    <property type="match status" value="1"/>
</dbReference>
<comment type="caution">
    <text evidence="6">The sequence shown here is derived from an EMBL/GenBank/DDBJ whole genome shotgun (WGS) entry which is preliminary data.</text>
</comment>
<dbReference type="CDD" id="cd00383">
    <property type="entry name" value="trans_reg_C"/>
    <property type="match status" value="1"/>
</dbReference>
<dbReference type="InterPro" id="IPR001867">
    <property type="entry name" value="OmpR/PhoB-type_DNA-bd"/>
</dbReference>